<protein>
    <submittedName>
        <fullName evidence="1">Uncharacterized protein</fullName>
    </submittedName>
</protein>
<evidence type="ECO:0000313" key="2">
    <source>
        <dbReference type="Proteomes" id="UP001465755"/>
    </source>
</evidence>
<name>A0AAW1NSJ3_9CHLO</name>
<dbReference type="AlphaFoldDB" id="A0AAW1NSJ3"/>
<dbReference type="EMBL" id="JALJOQ010000127">
    <property type="protein sequence ID" value="KAK9795559.1"/>
    <property type="molecule type" value="Genomic_DNA"/>
</dbReference>
<dbReference type="Proteomes" id="UP001465755">
    <property type="component" value="Unassembled WGS sequence"/>
</dbReference>
<reference evidence="1 2" key="1">
    <citation type="journal article" date="2024" name="Nat. Commun.">
        <title>Phylogenomics reveals the evolutionary origins of lichenization in chlorophyte algae.</title>
        <authorList>
            <person name="Puginier C."/>
            <person name="Libourel C."/>
            <person name="Otte J."/>
            <person name="Skaloud P."/>
            <person name="Haon M."/>
            <person name="Grisel S."/>
            <person name="Petersen M."/>
            <person name="Berrin J.G."/>
            <person name="Delaux P.M."/>
            <person name="Dal Grande F."/>
            <person name="Keller J."/>
        </authorList>
    </citation>
    <scope>NUCLEOTIDE SEQUENCE [LARGE SCALE GENOMIC DNA]</scope>
    <source>
        <strain evidence="1 2">SAG 2036</strain>
    </source>
</reference>
<comment type="caution">
    <text evidence="1">The sequence shown here is derived from an EMBL/GenBank/DDBJ whole genome shotgun (WGS) entry which is preliminary data.</text>
</comment>
<proteinExistence type="predicted"/>
<accession>A0AAW1NSJ3</accession>
<organism evidence="1 2">
    <name type="scientific">Symbiochloris irregularis</name>
    <dbReference type="NCBI Taxonomy" id="706552"/>
    <lineage>
        <taxon>Eukaryota</taxon>
        <taxon>Viridiplantae</taxon>
        <taxon>Chlorophyta</taxon>
        <taxon>core chlorophytes</taxon>
        <taxon>Trebouxiophyceae</taxon>
        <taxon>Trebouxiales</taxon>
        <taxon>Trebouxiaceae</taxon>
        <taxon>Symbiochloris</taxon>
    </lineage>
</organism>
<evidence type="ECO:0000313" key="1">
    <source>
        <dbReference type="EMBL" id="KAK9795559.1"/>
    </source>
</evidence>
<dbReference type="SUPFAM" id="SSF82171">
    <property type="entry name" value="DPP6 N-terminal domain-like"/>
    <property type="match status" value="1"/>
</dbReference>
<keyword evidence="2" id="KW-1185">Reference proteome</keyword>
<gene>
    <name evidence="1" type="ORF">WJX73_008585</name>
</gene>
<sequence>MLASKHTQTPLPAVQASFNATGSHLAVVLHKQVFIHETEGFKRVMTFQWFEEWQPKLPGDQYFKWSKVGARTAGILIFKIDQGVVFEHGDLAVGDAGPAGPFARHQQWDCQVCLIPHSTAEASQKFESLHLSPNLTRVFIVSTAGTRQPNGSNPSHTLAAVYDTYDGQKLWEEKWEELSILVYHGVNYNALGMSSEQIVINWKNGKVLFKGSRPEANGHGFSWNWAGTHFAFGRGMHLAGDPELCVCKLTAGSPPKWPSTRAADDEWTVVSSCRTCEVQPEAFDSSPWTFVRFAAWSPGDRWLAMIYMR</sequence>